<evidence type="ECO:0000256" key="1">
    <source>
        <dbReference type="SAM" id="MobiDB-lite"/>
    </source>
</evidence>
<proteinExistence type="predicted"/>
<sequence>MDDSSLFDEDGFWICEKHPFQRRRGVCPGCLRDRLLLLCPDCAHLRPCGCLPSTSSASSSFSSGASFDPPRYSVGAEIGAVGRVASLIDGEPAFRRTRSAAFQFLRLRSDGAGDGDQAGVRRWAWLWPIRKFGARKDIEPVKPVKLSRSRSVSATRLSESAGGNSGDGRGTGWHWHFPSPIKAFRRRKSTKVVQQ</sequence>
<reference evidence="2 3" key="1">
    <citation type="journal article" date="2017" name="Nature">
        <title>The Apostasia genome and the evolution of orchids.</title>
        <authorList>
            <person name="Zhang G.Q."/>
            <person name="Liu K.W."/>
            <person name="Li Z."/>
            <person name="Lohaus R."/>
            <person name="Hsiao Y.Y."/>
            <person name="Niu S.C."/>
            <person name="Wang J.Y."/>
            <person name="Lin Y.C."/>
            <person name="Xu Q."/>
            <person name="Chen L.J."/>
            <person name="Yoshida K."/>
            <person name="Fujiwara S."/>
            <person name="Wang Z.W."/>
            <person name="Zhang Y.Q."/>
            <person name="Mitsuda N."/>
            <person name="Wang M."/>
            <person name="Liu G.H."/>
            <person name="Pecoraro L."/>
            <person name="Huang H.X."/>
            <person name="Xiao X.J."/>
            <person name="Lin M."/>
            <person name="Wu X.Y."/>
            <person name="Wu W.L."/>
            <person name="Chen Y.Y."/>
            <person name="Chang S.B."/>
            <person name="Sakamoto S."/>
            <person name="Ohme-Takagi M."/>
            <person name="Yagi M."/>
            <person name="Zeng S.J."/>
            <person name="Shen C.Y."/>
            <person name="Yeh C.M."/>
            <person name="Luo Y.B."/>
            <person name="Tsai W.C."/>
            <person name="Van de Peer Y."/>
            <person name="Liu Z.J."/>
        </authorList>
    </citation>
    <scope>NUCLEOTIDE SEQUENCE [LARGE SCALE GENOMIC DNA]</scope>
    <source>
        <strain evidence="3">cv. Shenzhen</strain>
        <tissue evidence="2">Stem</tissue>
    </source>
</reference>
<dbReference type="PANTHER" id="PTHR34197:SF2">
    <property type="entry name" value="OS04G0591300 PROTEIN"/>
    <property type="match status" value="1"/>
</dbReference>
<name>A0A2I0AC39_9ASPA</name>
<gene>
    <name evidence="2" type="ORF">AXF42_Ash019026</name>
</gene>
<feature type="region of interest" description="Disordered" evidence="1">
    <location>
        <begin position="152"/>
        <end position="173"/>
    </location>
</feature>
<dbReference type="STRING" id="1088818.A0A2I0AC39"/>
<protein>
    <submittedName>
        <fullName evidence="2">Uncharacterized protein</fullName>
    </submittedName>
</protein>
<dbReference type="PANTHER" id="PTHR34197">
    <property type="entry name" value="OS04G0591300 PROTEIN"/>
    <property type="match status" value="1"/>
</dbReference>
<evidence type="ECO:0000313" key="3">
    <source>
        <dbReference type="Proteomes" id="UP000236161"/>
    </source>
</evidence>
<dbReference type="AlphaFoldDB" id="A0A2I0AC39"/>
<dbReference type="OrthoDB" id="691764at2759"/>
<dbReference type="EMBL" id="KZ452000">
    <property type="protein sequence ID" value="PKA53118.1"/>
    <property type="molecule type" value="Genomic_DNA"/>
</dbReference>
<organism evidence="2 3">
    <name type="scientific">Apostasia shenzhenica</name>
    <dbReference type="NCBI Taxonomy" id="1088818"/>
    <lineage>
        <taxon>Eukaryota</taxon>
        <taxon>Viridiplantae</taxon>
        <taxon>Streptophyta</taxon>
        <taxon>Embryophyta</taxon>
        <taxon>Tracheophyta</taxon>
        <taxon>Spermatophyta</taxon>
        <taxon>Magnoliopsida</taxon>
        <taxon>Liliopsida</taxon>
        <taxon>Asparagales</taxon>
        <taxon>Orchidaceae</taxon>
        <taxon>Apostasioideae</taxon>
        <taxon>Apostasia</taxon>
    </lineage>
</organism>
<accession>A0A2I0AC39</accession>
<feature type="compositionally biased region" description="Polar residues" evidence="1">
    <location>
        <begin position="152"/>
        <end position="162"/>
    </location>
</feature>
<keyword evidence="3" id="KW-1185">Reference proteome</keyword>
<dbReference type="Proteomes" id="UP000236161">
    <property type="component" value="Unassembled WGS sequence"/>
</dbReference>
<evidence type="ECO:0000313" key="2">
    <source>
        <dbReference type="EMBL" id="PKA53118.1"/>
    </source>
</evidence>